<evidence type="ECO:0008006" key="3">
    <source>
        <dbReference type="Google" id="ProtNLM"/>
    </source>
</evidence>
<dbReference type="CDD" id="cd20175">
    <property type="entry name" value="ThyX"/>
    <property type="match status" value="1"/>
</dbReference>
<protein>
    <recommendedName>
        <fullName evidence="3">Thymidylate synthase</fullName>
    </recommendedName>
</protein>
<dbReference type="GO" id="GO:0004799">
    <property type="term" value="F:thymidylate synthase activity"/>
    <property type="evidence" value="ECO:0007669"/>
    <property type="project" value="TreeGrafter"/>
</dbReference>
<dbReference type="SUPFAM" id="SSF69796">
    <property type="entry name" value="Thymidylate synthase-complementing protein Thy1"/>
    <property type="match status" value="2"/>
</dbReference>
<dbReference type="GO" id="GO:0070402">
    <property type="term" value="F:NADPH binding"/>
    <property type="evidence" value="ECO:0007669"/>
    <property type="project" value="TreeGrafter"/>
</dbReference>
<dbReference type="Gene3D" id="3.30.1360.170">
    <property type="match status" value="2"/>
</dbReference>
<dbReference type="GO" id="GO:0050660">
    <property type="term" value="F:flavin adenine dinucleotide binding"/>
    <property type="evidence" value="ECO:0007669"/>
    <property type="project" value="InterPro"/>
</dbReference>
<reference evidence="2" key="1">
    <citation type="submission" date="2017-09" db="EMBL/GenBank/DDBJ databases">
        <title>Depth-based differentiation of microbial function through sediment-hosted aquifers and enrichment of novel symbionts in the deep terrestrial subsurface.</title>
        <authorList>
            <person name="Probst A.J."/>
            <person name="Ladd B."/>
            <person name="Jarett J.K."/>
            <person name="Geller-Mcgrath D.E."/>
            <person name="Sieber C.M.K."/>
            <person name="Emerson J.B."/>
            <person name="Anantharaman K."/>
            <person name="Thomas B.C."/>
            <person name="Malmstrom R."/>
            <person name="Stieglmeier M."/>
            <person name="Klingl A."/>
            <person name="Woyke T."/>
            <person name="Ryan C.M."/>
            <person name="Banfield J.F."/>
        </authorList>
    </citation>
    <scope>NUCLEOTIDE SEQUENCE [LARGE SCALE GENOMIC DNA]</scope>
</reference>
<proteinExistence type="predicted"/>
<evidence type="ECO:0000313" key="2">
    <source>
        <dbReference type="Proteomes" id="UP000231472"/>
    </source>
</evidence>
<dbReference type="PANTHER" id="PTHR34934:SF1">
    <property type="entry name" value="FLAVIN-DEPENDENT THYMIDYLATE SYNTHASE"/>
    <property type="match status" value="1"/>
</dbReference>
<name>A0A2H0YP60_9BACT</name>
<dbReference type="GO" id="GO:0006231">
    <property type="term" value="P:dTMP biosynthetic process"/>
    <property type="evidence" value="ECO:0007669"/>
    <property type="project" value="InterPro"/>
</dbReference>
<sequence>MLELSEKERYLIKPFFTNLDSSVFAVTFLPPEVIGALCSRTSRAKEDLRLVFLNEFVKPFFEQEDEYGKSLKALIDFLHKYPIELIFSNPKGREFYIKWLSQFGDDSIAQMAGSHLIYSELSQVAIKHFEDMRLGIAPIEKSTRYVDYSSKVNNQYRYYTDPNLEKMGLTREYKSAMDNLFEIYNLLLEKYFKHLKKQYPEEKDSLLKTKTFDVLRKLLPTATLSQISFFGNGQAFEYLINRSLDHNLGEIKWAAKRAFEELNKIIPAFLRRIENEDSRQYRKYLSERGERIQKGLEQVGWQKEIEPSGPSVKLLDYDKEGENKILAGLLYLELHESFDNILQKIRCLSREKKEKILQEVLKDRKFKYYKIPRAFENTYLRFEIMMNIGAWRDLHRHRIHTQYGERFNIYNSFDIPEEVKEAGFDKEYTGAIKKIEELFKKIEKFDLDIAQYCCTLAHRIRFIQYQNLRSFFWETELRTIPEGHPDYRKIEQEKIKLVQKIYPLLSKYLLIDMGSYDFARRKTQEKIQKKEQELKQYFQQKS</sequence>
<dbReference type="GO" id="GO:0050797">
    <property type="term" value="F:thymidylate synthase (FAD) activity"/>
    <property type="evidence" value="ECO:0007669"/>
    <property type="project" value="InterPro"/>
</dbReference>
<dbReference type="InterPro" id="IPR036098">
    <property type="entry name" value="Thymidylate_synthase_ThyX_sf"/>
</dbReference>
<dbReference type="EMBL" id="PEYC01000016">
    <property type="protein sequence ID" value="PIS40277.1"/>
    <property type="molecule type" value="Genomic_DNA"/>
</dbReference>
<organism evidence="1 2">
    <name type="scientific">Candidatus Nealsonbacteria bacterium CG08_land_8_20_14_0_20_36_22</name>
    <dbReference type="NCBI Taxonomy" id="1974704"/>
    <lineage>
        <taxon>Bacteria</taxon>
        <taxon>Candidatus Nealsoniibacteriota</taxon>
    </lineage>
</organism>
<dbReference type="AlphaFoldDB" id="A0A2H0YP60"/>
<comment type="caution">
    <text evidence="1">The sequence shown here is derived from an EMBL/GenBank/DDBJ whole genome shotgun (WGS) entry which is preliminary data.</text>
</comment>
<dbReference type="InterPro" id="IPR003669">
    <property type="entry name" value="Thymidylate_synthase_ThyX"/>
</dbReference>
<gene>
    <name evidence="1" type="ORF">COT32_00630</name>
</gene>
<dbReference type="PANTHER" id="PTHR34934">
    <property type="entry name" value="FLAVIN-DEPENDENT THYMIDYLATE SYNTHASE"/>
    <property type="match status" value="1"/>
</dbReference>
<dbReference type="Proteomes" id="UP000231472">
    <property type="component" value="Unassembled WGS sequence"/>
</dbReference>
<dbReference type="PROSITE" id="PS51331">
    <property type="entry name" value="THYX"/>
    <property type="match status" value="2"/>
</dbReference>
<accession>A0A2H0YP60</accession>
<dbReference type="Pfam" id="PF02511">
    <property type="entry name" value="Thy1"/>
    <property type="match status" value="2"/>
</dbReference>
<evidence type="ECO:0000313" key="1">
    <source>
        <dbReference type="EMBL" id="PIS40277.1"/>
    </source>
</evidence>